<name>A0A8S4PWH7_OWEFU</name>
<sequence>MFLIAFCMLAQLIRLGKCGGTEDPPPFLWHARDSLRGVQGSEMSELLQSLKTDGEESCASEMSPYIPNVKVAEHCTALFTVQQIKCKAPMSMCKGCNKNTHSYCVQQYVKNWLPVFCNGGISWNYHEVPSGCACFKLPGKKASGKGSKGGASASKDV</sequence>
<gene>
    <name evidence="2" type="ORF">OFUS_LOCUS22200</name>
</gene>
<proteinExistence type="predicted"/>
<feature type="chain" id="PRO_5035765007" evidence="1">
    <location>
        <begin position="19"/>
        <end position="157"/>
    </location>
</feature>
<reference evidence="2" key="1">
    <citation type="submission" date="2022-03" db="EMBL/GenBank/DDBJ databases">
        <authorList>
            <person name="Martin C."/>
        </authorList>
    </citation>
    <scope>NUCLEOTIDE SEQUENCE</scope>
</reference>
<evidence type="ECO:0000313" key="2">
    <source>
        <dbReference type="EMBL" id="CAH1798003.1"/>
    </source>
</evidence>
<evidence type="ECO:0000256" key="1">
    <source>
        <dbReference type="SAM" id="SignalP"/>
    </source>
</evidence>
<organism evidence="2 3">
    <name type="scientific">Owenia fusiformis</name>
    <name type="common">Polychaete worm</name>
    <dbReference type="NCBI Taxonomy" id="6347"/>
    <lineage>
        <taxon>Eukaryota</taxon>
        <taxon>Metazoa</taxon>
        <taxon>Spiralia</taxon>
        <taxon>Lophotrochozoa</taxon>
        <taxon>Annelida</taxon>
        <taxon>Polychaeta</taxon>
        <taxon>Sedentaria</taxon>
        <taxon>Canalipalpata</taxon>
        <taxon>Sabellida</taxon>
        <taxon>Oweniida</taxon>
        <taxon>Oweniidae</taxon>
        <taxon>Owenia</taxon>
    </lineage>
</organism>
<comment type="caution">
    <text evidence="2">The sequence shown here is derived from an EMBL/GenBank/DDBJ whole genome shotgun (WGS) entry which is preliminary data.</text>
</comment>
<dbReference type="AlphaFoldDB" id="A0A8S4PWH7"/>
<evidence type="ECO:0000313" key="3">
    <source>
        <dbReference type="Proteomes" id="UP000749559"/>
    </source>
</evidence>
<feature type="signal peptide" evidence="1">
    <location>
        <begin position="1"/>
        <end position="18"/>
    </location>
</feature>
<keyword evidence="3" id="KW-1185">Reference proteome</keyword>
<keyword evidence="1" id="KW-0732">Signal</keyword>
<dbReference type="Proteomes" id="UP000749559">
    <property type="component" value="Unassembled WGS sequence"/>
</dbReference>
<protein>
    <submittedName>
        <fullName evidence="2">Uncharacterized protein</fullName>
    </submittedName>
</protein>
<dbReference type="EMBL" id="CAIIXF020000010">
    <property type="protein sequence ID" value="CAH1798003.1"/>
    <property type="molecule type" value="Genomic_DNA"/>
</dbReference>
<accession>A0A8S4PWH7</accession>